<evidence type="ECO:0000313" key="2">
    <source>
        <dbReference type="Proteomes" id="UP001519293"/>
    </source>
</evidence>
<dbReference type="EMBL" id="JAGIKZ010000037">
    <property type="protein sequence ID" value="MBP2243198.1"/>
    <property type="molecule type" value="Genomic_DNA"/>
</dbReference>
<keyword evidence="2" id="KW-1185">Reference proteome</keyword>
<gene>
    <name evidence="1" type="ORF">J2Z40_003786</name>
</gene>
<name>A0ABS4RJZ0_9BACI</name>
<dbReference type="RefSeq" id="WP_066392006.1">
    <property type="nucleotide sequence ID" value="NZ_JAGIKZ010000037.1"/>
</dbReference>
<evidence type="ECO:0008006" key="3">
    <source>
        <dbReference type="Google" id="ProtNLM"/>
    </source>
</evidence>
<reference evidence="1 2" key="1">
    <citation type="submission" date="2021-03" db="EMBL/GenBank/DDBJ databases">
        <title>Genomic Encyclopedia of Type Strains, Phase IV (KMG-IV): sequencing the most valuable type-strain genomes for metagenomic binning, comparative biology and taxonomic classification.</title>
        <authorList>
            <person name="Goeker M."/>
        </authorList>
    </citation>
    <scope>NUCLEOTIDE SEQUENCE [LARGE SCALE GENOMIC DNA]</scope>
    <source>
        <strain evidence="1 2">DSM 26675</strain>
    </source>
</reference>
<evidence type="ECO:0000313" key="1">
    <source>
        <dbReference type="EMBL" id="MBP2243198.1"/>
    </source>
</evidence>
<sequence>MVILYIFLILLIVGCSDNEELENLNAKDFNNVVVLLNGSKVYESNKDEAIEGIINEININKKEFATEMSFGKEPEGKIKFTGKKDIEISFFEETGRSIYGHYYIHTEFKFE</sequence>
<accession>A0ABS4RJZ0</accession>
<comment type="caution">
    <text evidence="1">The sequence shown here is derived from an EMBL/GenBank/DDBJ whole genome shotgun (WGS) entry which is preliminary data.</text>
</comment>
<organism evidence="1 2">
    <name type="scientific">Cytobacillus eiseniae</name>
    <dbReference type="NCBI Taxonomy" id="762947"/>
    <lineage>
        <taxon>Bacteria</taxon>
        <taxon>Bacillati</taxon>
        <taxon>Bacillota</taxon>
        <taxon>Bacilli</taxon>
        <taxon>Bacillales</taxon>
        <taxon>Bacillaceae</taxon>
        <taxon>Cytobacillus</taxon>
    </lineage>
</organism>
<proteinExistence type="predicted"/>
<dbReference type="Proteomes" id="UP001519293">
    <property type="component" value="Unassembled WGS sequence"/>
</dbReference>
<protein>
    <recommendedName>
        <fullName evidence="3">DUF3221 domain-containing protein</fullName>
    </recommendedName>
</protein>